<keyword evidence="3 4" id="KW-0067">ATP-binding</keyword>
<dbReference type="PROSITE" id="PS50975">
    <property type="entry name" value="ATP_GRASP"/>
    <property type="match status" value="1"/>
</dbReference>
<gene>
    <name evidence="7" type="ORF">H7313_04990</name>
</gene>
<feature type="domain" description="ATP-grasp" evidence="5">
    <location>
        <begin position="258"/>
        <end position="445"/>
    </location>
</feature>
<evidence type="ECO:0000256" key="2">
    <source>
        <dbReference type="ARBA" id="ARBA00022741"/>
    </source>
</evidence>
<dbReference type="GO" id="GO:0005524">
    <property type="term" value="F:ATP binding"/>
    <property type="evidence" value="ECO:0007669"/>
    <property type="project" value="UniProtKB-UniRule"/>
</dbReference>
<dbReference type="Gene3D" id="3.30.470.20">
    <property type="entry name" value="ATP-grasp fold, B domain"/>
    <property type="match status" value="1"/>
</dbReference>
<dbReference type="Pfam" id="PF15632">
    <property type="entry name" value="ATPgrasp_Ter"/>
    <property type="match status" value="1"/>
</dbReference>
<sequence>MSFLQEVNELFPVPLTEKVDLGEYANKLLCFATLVPSFEGDMLIGLVAGYTDRLSEDGRAYIALVAVRKGFQRRGIAQNLVESFLDICRQKGIEGVHLYTDCSNASAIRMYQRIGFDRIMEPGDPRPKDAHFSIRLGEPTLRRLKTKTRRSECALVTAIGSFSTNAVLSGIWQAGYRAIGCDIYPAQWLASSLDVDRFYQVPPVASKGAYIEALLEICRREGVTRIIPLTDPEVDALSADRIVFEDVGVQVLVSPKEVISLCRDKAKFAEFVSSANFGELPKVIPTARVVDTAPYPYPVICKPFNGRSSQGLKFIRSDSEWSAFCSEEGKSSYIVQPFIEGRVITVDVVRHPDSDQVVSIPRVELLRTSNGAGTSVYVFADSLLSEVCGNLARSLGIVGCVNFEFLLDERHDYHLLECNPRFSGGVAFSCETGYDVIGNHLRCFRDSENQIDALPEYKPRYIARRYAEWTTSVEKPGPYSKLDE</sequence>
<evidence type="ECO:0000256" key="3">
    <source>
        <dbReference type="ARBA" id="ARBA00022840"/>
    </source>
</evidence>
<evidence type="ECO:0000256" key="4">
    <source>
        <dbReference type="PROSITE-ProRule" id="PRU00409"/>
    </source>
</evidence>
<name>A0A842JFV8_9ACTN</name>
<dbReference type="EMBL" id="JACMSE010000002">
    <property type="protein sequence ID" value="MBC2888705.1"/>
    <property type="molecule type" value="Genomic_DNA"/>
</dbReference>
<dbReference type="PANTHER" id="PTHR43585">
    <property type="entry name" value="FUMIPYRROLE BIOSYNTHESIS PROTEIN C"/>
    <property type="match status" value="1"/>
</dbReference>
<comment type="caution">
    <text evidence="7">The sequence shown here is derived from an EMBL/GenBank/DDBJ whole genome shotgun (WGS) entry which is preliminary data.</text>
</comment>
<dbReference type="Gene3D" id="3.40.630.30">
    <property type="match status" value="1"/>
</dbReference>
<keyword evidence="1" id="KW-0436">Ligase</keyword>
<dbReference type="Proteomes" id="UP000587396">
    <property type="component" value="Unassembled WGS sequence"/>
</dbReference>
<dbReference type="Pfam" id="PF21360">
    <property type="entry name" value="PylC-like_N"/>
    <property type="match status" value="1"/>
</dbReference>
<dbReference type="AlphaFoldDB" id="A0A842JFV8"/>
<reference evidence="7 8" key="1">
    <citation type="submission" date="2020-08" db="EMBL/GenBank/DDBJ databases">
        <authorList>
            <person name="Liu C."/>
            <person name="Sun Q."/>
        </authorList>
    </citation>
    <scope>NUCLEOTIDE SEQUENCE [LARGE SCALE GENOMIC DNA]</scope>
    <source>
        <strain evidence="7 8">N22</strain>
    </source>
</reference>
<dbReference type="GO" id="GO:0016874">
    <property type="term" value="F:ligase activity"/>
    <property type="evidence" value="ECO:0007669"/>
    <property type="project" value="UniProtKB-KW"/>
</dbReference>
<proteinExistence type="predicted"/>
<dbReference type="InterPro" id="IPR016181">
    <property type="entry name" value="Acyl_CoA_acyltransferase"/>
</dbReference>
<dbReference type="GO" id="GO:0016747">
    <property type="term" value="F:acyltransferase activity, transferring groups other than amino-acyl groups"/>
    <property type="evidence" value="ECO:0007669"/>
    <property type="project" value="InterPro"/>
</dbReference>
<dbReference type="SUPFAM" id="SSF55729">
    <property type="entry name" value="Acyl-CoA N-acyltransferases (Nat)"/>
    <property type="match status" value="1"/>
</dbReference>
<dbReference type="Pfam" id="PF00583">
    <property type="entry name" value="Acetyltransf_1"/>
    <property type="match status" value="1"/>
</dbReference>
<keyword evidence="2 4" id="KW-0547">Nucleotide-binding</keyword>
<dbReference type="PROSITE" id="PS51186">
    <property type="entry name" value="GNAT"/>
    <property type="match status" value="1"/>
</dbReference>
<protein>
    <submittedName>
        <fullName evidence="7">ATP-grasp domain-containing protein</fullName>
    </submittedName>
</protein>
<feature type="domain" description="N-acetyltransferase" evidence="6">
    <location>
        <begin position="1"/>
        <end position="139"/>
    </location>
</feature>
<dbReference type="GO" id="GO:0046872">
    <property type="term" value="F:metal ion binding"/>
    <property type="evidence" value="ECO:0007669"/>
    <property type="project" value="InterPro"/>
</dbReference>
<dbReference type="PANTHER" id="PTHR43585:SF2">
    <property type="entry name" value="ATP-GRASP ENZYME FSQD"/>
    <property type="match status" value="1"/>
</dbReference>
<dbReference type="InterPro" id="IPR011761">
    <property type="entry name" value="ATP-grasp"/>
</dbReference>
<accession>A0A842JFV8</accession>
<organism evidence="7 8">
    <name type="scientific">Gordonibacter massiliensis</name>
    <name type="common">ex Traore et al. 2017</name>
    <dbReference type="NCBI Taxonomy" id="1841863"/>
    <lineage>
        <taxon>Bacteria</taxon>
        <taxon>Bacillati</taxon>
        <taxon>Actinomycetota</taxon>
        <taxon>Coriobacteriia</taxon>
        <taxon>Eggerthellales</taxon>
        <taxon>Eggerthellaceae</taxon>
        <taxon>Gordonibacter</taxon>
    </lineage>
</organism>
<evidence type="ECO:0000259" key="6">
    <source>
        <dbReference type="PROSITE" id="PS51186"/>
    </source>
</evidence>
<keyword evidence="8" id="KW-1185">Reference proteome</keyword>
<dbReference type="InterPro" id="IPR000182">
    <property type="entry name" value="GNAT_dom"/>
</dbReference>
<evidence type="ECO:0000313" key="7">
    <source>
        <dbReference type="EMBL" id="MBC2888705.1"/>
    </source>
</evidence>
<dbReference type="CDD" id="cd04301">
    <property type="entry name" value="NAT_SF"/>
    <property type="match status" value="1"/>
</dbReference>
<dbReference type="Gene3D" id="3.40.50.20">
    <property type="match status" value="1"/>
</dbReference>
<evidence type="ECO:0000256" key="1">
    <source>
        <dbReference type="ARBA" id="ARBA00022598"/>
    </source>
</evidence>
<evidence type="ECO:0000313" key="8">
    <source>
        <dbReference type="Proteomes" id="UP000587396"/>
    </source>
</evidence>
<evidence type="ECO:0000259" key="5">
    <source>
        <dbReference type="PROSITE" id="PS50975"/>
    </source>
</evidence>
<dbReference type="InterPro" id="IPR052032">
    <property type="entry name" value="ATP-dep_AA_Ligase"/>
</dbReference>
<dbReference type="InterPro" id="IPR048764">
    <property type="entry name" value="PylC_N"/>
</dbReference>
<dbReference type="SUPFAM" id="SSF56059">
    <property type="entry name" value="Glutathione synthetase ATP-binding domain-like"/>
    <property type="match status" value="1"/>
</dbReference>